<organism evidence="3 4">
    <name type="scientific">Sneathiella marina</name>
    <dbReference type="NCBI Taxonomy" id="2950108"/>
    <lineage>
        <taxon>Bacteria</taxon>
        <taxon>Pseudomonadati</taxon>
        <taxon>Pseudomonadota</taxon>
        <taxon>Alphaproteobacteria</taxon>
        <taxon>Sneathiellales</taxon>
        <taxon>Sneathiellaceae</taxon>
        <taxon>Sneathiella</taxon>
    </lineage>
</organism>
<protein>
    <submittedName>
        <fullName evidence="3">DUF2846 domain-containing protein</fullName>
    </submittedName>
</protein>
<sequence length="141" mass="15303">MRIVFVCLAFALLVGCTASGPLFTEKGQQVTPIAGESRVFVYRVDTIIGSGGSVKFLDDGVDKGSINVGGYITYTAKPGYHALLTETPGIDKLFHLEMAAGEVYYLRIDYNPGTWTGTFTTNVIPETTALPQLKLTRYQGK</sequence>
<dbReference type="RefSeq" id="WP_251937974.1">
    <property type="nucleotide sequence ID" value="NZ_CP098747.1"/>
</dbReference>
<evidence type="ECO:0000313" key="3">
    <source>
        <dbReference type="EMBL" id="USG63229.1"/>
    </source>
</evidence>
<evidence type="ECO:0000313" key="4">
    <source>
        <dbReference type="Proteomes" id="UP001056291"/>
    </source>
</evidence>
<feature type="signal peptide" evidence="1">
    <location>
        <begin position="1"/>
        <end position="20"/>
    </location>
</feature>
<evidence type="ECO:0000259" key="2">
    <source>
        <dbReference type="Pfam" id="PF11008"/>
    </source>
</evidence>
<dbReference type="Proteomes" id="UP001056291">
    <property type="component" value="Chromosome"/>
</dbReference>
<proteinExistence type="predicted"/>
<evidence type="ECO:0000256" key="1">
    <source>
        <dbReference type="SAM" id="SignalP"/>
    </source>
</evidence>
<dbReference type="Pfam" id="PF11008">
    <property type="entry name" value="DUF2846"/>
    <property type="match status" value="1"/>
</dbReference>
<dbReference type="EMBL" id="CP098747">
    <property type="protein sequence ID" value="USG63229.1"/>
    <property type="molecule type" value="Genomic_DNA"/>
</dbReference>
<accession>A0ABY4WD85</accession>
<feature type="domain" description="DUF2846" evidence="2">
    <location>
        <begin position="34"/>
        <end position="111"/>
    </location>
</feature>
<name>A0ABY4WD85_9PROT</name>
<reference evidence="3" key="1">
    <citation type="submission" date="2022-06" db="EMBL/GenBank/DDBJ databases">
        <title>Sneathiella actinostolidae sp. nov., isolated from a sea anemonein the Western Pacific Ocean.</title>
        <authorList>
            <person name="Wei M.J."/>
        </authorList>
    </citation>
    <scope>NUCLEOTIDE SEQUENCE</scope>
    <source>
        <strain evidence="3">PHK-P5</strain>
    </source>
</reference>
<gene>
    <name evidence="3" type="ORF">NBZ79_09605</name>
</gene>
<keyword evidence="1" id="KW-0732">Signal</keyword>
<dbReference type="PROSITE" id="PS51257">
    <property type="entry name" value="PROKAR_LIPOPROTEIN"/>
    <property type="match status" value="1"/>
</dbReference>
<keyword evidence="4" id="KW-1185">Reference proteome</keyword>
<feature type="chain" id="PRO_5046210856" evidence="1">
    <location>
        <begin position="21"/>
        <end position="141"/>
    </location>
</feature>
<dbReference type="InterPro" id="IPR022548">
    <property type="entry name" value="DUF2846"/>
</dbReference>